<dbReference type="AlphaFoldDB" id="A0A4P2Q2Q0"/>
<dbReference type="InterPro" id="IPR036280">
    <property type="entry name" value="Multihaem_cyt_sf"/>
</dbReference>
<organism evidence="2 3">
    <name type="scientific">Sorangium cellulosum</name>
    <name type="common">Polyangium cellulosum</name>
    <dbReference type="NCBI Taxonomy" id="56"/>
    <lineage>
        <taxon>Bacteria</taxon>
        <taxon>Pseudomonadati</taxon>
        <taxon>Myxococcota</taxon>
        <taxon>Polyangia</taxon>
        <taxon>Polyangiales</taxon>
        <taxon>Polyangiaceae</taxon>
        <taxon>Sorangium</taxon>
    </lineage>
</organism>
<evidence type="ECO:0000313" key="3">
    <source>
        <dbReference type="Proteomes" id="UP000295781"/>
    </source>
</evidence>
<accession>A0A4P2Q2Q0</accession>
<dbReference type="Proteomes" id="UP000295781">
    <property type="component" value="Chromosome"/>
</dbReference>
<protein>
    <submittedName>
        <fullName evidence="2">Uncharacterized protein</fullName>
    </submittedName>
</protein>
<evidence type="ECO:0000256" key="1">
    <source>
        <dbReference type="SAM" id="MobiDB-lite"/>
    </source>
</evidence>
<reference evidence="2 3" key="1">
    <citation type="submission" date="2015-09" db="EMBL/GenBank/DDBJ databases">
        <title>Sorangium comparison.</title>
        <authorList>
            <person name="Zaburannyi N."/>
            <person name="Bunk B."/>
            <person name="Overmann J."/>
            <person name="Mueller R."/>
        </authorList>
    </citation>
    <scope>NUCLEOTIDE SEQUENCE [LARGE SCALE GENOMIC DNA]</scope>
    <source>
        <strain evidence="2 3">So ceGT47</strain>
    </source>
</reference>
<name>A0A4P2Q2Q0_SORCE</name>
<dbReference type="EMBL" id="CP012670">
    <property type="protein sequence ID" value="AUX23554.1"/>
    <property type="molecule type" value="Genomic_DNA"/>
</dbReference>
<proteinExistence type="predicted"/>
<dbReference type="Gene3D" id="1.10.1130.10">
    <property type="entry name" value="Flavocytochrome C3, Chain A"/>
    <property type="match status" value="1"/>
</dbReference>
<gene>
    <name evidence="2" type="ORF">SOCEGT47_040810</name>
</gene>
<evidence type="ECO:0000313" key="2">
    <source>
        <dbReference type="EMBL" id="AUX23554.1"/>
    </source>
</evidence>
<dbReference type="OrthoDB" id="9814800at2"/>
<dbReference type="RefSeq" id="WP_129348800.1">
    <property type="nucleotide sequence ID" value="NZ_CP012670.1"/>
</dbReference>
<dbReference type="SUPFAM" id="SSF48695">
    <property type="entry name" value="Multiheme cytochromes"/>
    <property type="match status" value="1"/>
</dbReference>
<feature type="region of interest" description="Disordered" evidence="1">
    <location>
        <begin position="260"/>
        <end position="306"/>
    </location>
</feature>
<sequence>MRRRSPAPAGRGATARLRQLAPLGVGALVAAAALASLAPSRTGPGASARPSAAVAPALPLAQPRTSAQDCAACHGRQASEWRRSVMAHAVTSPLFNALESLIEEQVGRDAGCPDGAGILRKADPARACRDRQSGLAVTGSGGEHWCVNCHAPAENLDPAMPAWDGRPGGDPRTRFPVRDLLPRRGLEGISCGFCHQVHGPVGPRERAGYQGNPTWRSTVTGAVFAARPEDARGLFGIANSGYALRPDELLLPAGRGAAVRAGPPPAAPGAALRAGPPPADPGAALRAGPPPADPGRGADPVVHGRPSGRAKAYLRSSEFCGACHDVRLFGTDSLAAAKGEHFKRLRNAYTEWSDWARSEERAGRRAATCQDCHMTTYPGVCEAAPGAPGQDPECPPGTRFTPRPPGARPRGLVAHDSAAPSEVATHYFSGVDVPLSDEFPDALVDEPSLDVHGIPASARRRRDMLLRRTFRFGLGAARRAGAGGDRLEIPVEIENTGAGHKVPAGFSQEREIWIHLAVKDGNGRVLYEVGRVDHADEDLRDKVFTRVTTDPDANAPFGATGARGGLFGADVRDGPDVPRWDPPPRLGGTSFRGRGLINFQNGFLRCVRCIGVVAANGTCQPGPGQGLHHADRFADGDYDVDTGACGSNLSGPNAFLEVYFPVGALDASRGVVKGPDAIIDTRSVPPGVPIRYTYDLSTGGRRGPFRAEARLLFRAFPPFLIRAFAAYEREQARRGLRPSGPLVTGAMLDRLEIVELARAEVEIR</sequence>